<dbReference type="EMBL" id="JAYWIO010000005">
    <property type="protein sequence ID" value="KAK7260160.1"/>
    <property type="molecule type" value="Genomic_DNA"/>
</dbReference>
<keyword evidence="2" id="KW-1185">Reference proteome</keyword>
<dbReference type="Proteomes" id="UP001372338">
    <property type="component" value="Unassembled WGS sequence"/>
</dbReference>
<protein>
    <submittedName>
        <fullName evidence="1">Uncharacterized protein</fullName>
    </submittedName>
</protein>
<dbReference type="AlphaFoldDB" id="A0AAN9ES81"/>
<name>A0AAN9ES81_CROPI</name>
<proteinExistence type="predicted"/>
<evidence type="ECO:0000313" key="2">
    <source>
        <dbReference type="Proteomes" id="UP001372338"/>
    </source>
</evidence>
<evidence type="ECO:0000313" key="1">
    <source>
        <dbReference type="EMBL" id="KAK7260160.1"/>
    </source>
</evidence>
<reference evidence="1 2" key="1">
    <citation type="submission" date="2024-01" db="EMBL/GenBank/DDBJ databases">
        <title>The genomes of 5 underutilized Papilionoideae crops provide insights into root nodulation and disease resistanc.</title>
        <authorList>
            <person name="Yuan L."/>
        </authorList>
    </citation>
    <scope>NUCLEOTIDE SEQUENCE [LARGE SCALE GENOMIC DNA]</scope>
    <source>
        <strain evidence="1">ZHUSHIDOU_FW_LH</strain>
        <tissue evidence="1">Leaf</tissue>
    </source>
</reference>
<organism evidence="1 2">
    <name type="scientific">Crotalaria pallida</name>
    <name type="common">Smooth rattlebox</name>
    <name type="synonym">Crotalaria striata</name>
    <dbReference type="NCBI Taxonomy" id="3830"/>
    <lineage>
        <taxon>Eukaryota</taxon>
        <taxon>Viridiplantae</taxon>
        <taxon>Streptophyta</taxon>
        <taxon>Embryophyta</taxon>
        <taxon>Tracheophyta</taxon>
        <taxon>Spermatophyta</taxon>
        <taxon>Magnoliopsida</taxon>
        <taxon>eudicotyledons</taxon>
        <taxon>Gunneridae</taxon>
        <taxon>Pentapetalae</taxon>
        <taxon>rosids</taxon>
        <taxon>fabids</taxon>
        <taxon>Fabales</taxon>
        <taxon>Fabaceae</taxon>
        <taxon>Papilionoideae</taxon>
        <taxon>50 kb inversion clade</taxon>
        <taxon>genistoids sensu lato</taxon>
        <taxon>core genistoids</taxon>
        <taxon>Crotalarieae</taxon>
        <taxon>Crotalaria</taxon>
    </lineage>
</organism>
<accession>A0AAN9ES81</accession>
<comment type="caution">
    <text evidence="1">The sequence shown here is derived from an EMBL/GenBank/DDBJ whole genome shotgun (WGS) entry which is preliminary data.</text>
</comment>
<gene>
    <name evidence="1" type="ORF">RIF29_25975</name>
</gene>
<sequence>MGLNDATEMAFNVRVCMHPMEDGDSDFLEKGWKWQGDVSLEIDDPLFTLMGINMWDMMDRITLEDPEYAKVLVLPEN</sequence>